<sequence length="157" mass="16759">MPISLSRATFFCKDITASLKLYQDRLGLITVDDKTIAGPGAGALLGLGSCKLRFVLLAAEPNGQPLVALIAISETDIPTMPKPPTGIALGQSATVFQTTHFDRLRSQLENDGVTFLCPPVEYPKPTASPGSPAGLYKEMIFFDPDNNLISVLQIIAN</sequence>
<feature type="domain" description="VOC" evidence="1">
    <location>
        <begin position="4"/>
        <end position="154"/>
    </location>
</feature>
<proteinExistence type="predicted"/>
<evidence type="ECO:0000313" key="2">
    <source>
        <dbReference type="EMBL" id="OEY69707.1"/>
    </source>
</evidence>
<dbReference type="Gene3D" id="3.10.180.10">
    <property type="entry name" value="2,3-Dihydroxybiphenyl 1,2-Dioxygenase, domain 1"/>
    <property type="match status" value="1"/>
</dbReference>
<accession>A0A1E7Q6E5</accession>
<dbReference type="AlphaFoldDB" id="A0A1E7Q6E5"/>
<name>A0A1E7Q6E5_9GAMM</name>
<evidence type="ECO:0000313" key="3">
    <source>
        <dbReference type="Proteomes" id="UP000242258"/>
    </source>
</evidence>
<dbReference type="OrthoDB" id="108351at2"/>
<keyword evidence="3" id="KW-1185">Reference proteome</keyword>
<dbReference type="InterPro" id="IPR004360">
    <property type="entry name" value="Glyas_Fos-R_dOase_dom"/>
</dbReference>
<evidence type="ECO:0000259" key="1">
    <source>
        <dbReference type="PROSITE" id="PS51819"/>
    </source>
</evidence>
<dbReference type="STRING" id="1628148.BI198_09150"/>
<comment type="caution">
    <text evidence="2">The sequence shown here is derived from an EMBL/GenBank/DDBJ whole genome shotgun (WGS) entry which is preliminary data.</text>
</comment>
<dbReference type="Proteomes" id="UP000242258">
    <property type="component" value="Unassembled WGS sequence"/>
</dbReference>
<dbReference type="Pfam" id="PF00903">
    <property type="entry name" value="Glyoxalase"/>
    <property type="match status" value="1"/>
</dbReference>
<protein>
    <recommendedName>
        <fullName evidence="1">VOC domain-containing protein</fullName>
    </recommendedName>
</protein>
<dbReference type="PROSITE" id="PS51819">
    <property type="entry name" value="VOC"/>
    <property type="match status" value="1"/>
</dbReference>
<reference evidence="3" key="1">
    <citation type="submission" date="2016-09" db="EMBL/GenBank/DDBJ databases">
        <authorList>
            <person name="Wan X."/>
            <person name="Hou S."/>
        </authorList>
    </citation>
    <scope>NUCLEOTIDE SEQUENCE [LARGE SCALE GENOMIC DNA]</scope>
    <source>
        <strain evidence="3">KH87</strain>
    </source>
</reference>
<dbReference type="EMBL" id="MKEK01000001">
    <property type="protein sequence ID" value="OEY69707.1"/>
    <property type="molecule type" value="Genomic_DNA"/>
</dbReference>
<dbReference type="SUPFAM" id="SSF54593">
    <property type="entry name" value="Glyoxalase/Bleomycin resistance protein/Dihydroxybiphenyl dioxygenase"/>
    <property type="match status" value="1"/>
</dbReference>
<gene>
    <name evidence="2" type="ORF">BI198_09150</name>
</gene>
<dbReference type="InterPro" id="IPR037523">
    <property type="entry name" value="VOC_core"/>
</dbReference>
<organism evidence="2 3">
    <name type="scientific">Rheinheimera salexigens</name>
    <dbReference type="NCBI Taxonomy" id="1628148"/>
    <lineage>
        <taxon>Bacteria</taxon>
        <taxon>Pseudomonadati</taxon>
        <taxon>Pseudomonadota</taxon>
        <taxon>Gammaproteobacteria</taxon>
        <taxon>Chromatiales</taxon>
        <taxon>Chromatiaceae</taxon>
        <taxon>Rheinheimera</taxon>
    </lineage>
</organism>
<dbReference type="InterPro" id="IPR029068">
    <property type="entry name" value="Glyas_Bleomycin-R_OHBP_Dase"/>
</dbReference>
<dbReference type="RefSeq" id="WP_070049277.1">
    <property type="nucleotide sequence ID" value="NZ_CBCSDO010000004.1"/>
</dbReference>